<protein>
    <submittedName>
        <fullName evidence="1">Geraniol 8-hydroxylase</fullName>
    </submittedName>
</protein>
<reference evidence="1" key="1">
    <citation type="journal article" date="2023" name="Science">
        <title>Elucidation of the pathway for biosynthesis of saponin adjuvants from the soapbark tree.</title>
        <authorList>
            <person name="Reed J."/>
            <person name="Orme A."/>
            <person name="El-Demerdash A."/>
            <person name="Owen C."/>
            <person name="Martin L.B.B."/>
            <person name="Misra R.C."/>
            <person name="Kikuchi S."/>
            <person name="Rejzek M."/>
            <person name="Martin A.C."/>
            <person name="Harkess A."/>
            <person name="Leebens-Mack J."/>
            <person name="Louveau T."/>
            <person name="Stephenson M.J."/>
            <person name="Osbourn A."/>
        </authorList>
    </citation>
    <scope>NUCLEOTIDE SEQUENCE</scope>
    <source>
        <strain evidence="1">S10</strain>
    </source>
</reference>
<sequence>MGHTRVCRIDMASSADTAFHLLAGALLVQAVRSHIAISRKPTGGKLPPGPVPLLVIGNLRELGDKHNWRVHDVAQYVIGRKYGEKGQHQFKEMVWNVMKEGGNPNLADYFPVLKMIDPQGMRRLMAVQSEKMLSLLAA</sequence>
<dbReference type="Proteomes" id="UP001163823">
    <property type="component" value="Chromosome 14"/>
</dbReference>
<gene>
    <name evidence="1" type="ORF">O6P43_034167</name>
</gene>
<dbReference type="KEGG" id="qsa:O6P43_034167"/>
<dbReference type="PANTHER" id="PTHR24299:SF59">
    <property type="entry name" value="CYTOCHROME P450 SUPERFAMILY PROTEIN"/>
    <property type="match status" value="1"/>
</dbReference>
<organism evidence="1 2">
    <name type="scientific">Quillaja saponaria</name>
    <name type="common">Soap bark tree</name>
    <dbReference type="NCBI Taxonomy" id="32244"/>
    <lineage>
        <taxon>Eukaryota</taxon>
        <taxon>Viridiplantae</taxon>
        <taxon>Streptophyta</taxon>
        <taxon>Embryophyta</taxon>
        <taxon>Tracheophyta</taxon>
        <taxon>Spermatophyta</taxon>
        <taxon>Magnoliopsida</taxon>
        <taxon>eudicotyledons</taxon>
        <taxon>Gunneridae</taxon>
        <taxon>Pentapetalae</taxon>
        <taxon>rosids</taxon>
        <taxon>fabids</taxon>
        <taxon>Fabales</taxon>
        <taxon>Quillajaceae</taxon>
        <taxon>Quillaja</taxon>
    </lineage>
</organism>
<evidence type="ECO:0000313" key="1">
    <source>
        <dbReference type="EMBL" id="KAJ7944833.1"/>
    </source>
</evidence>
<name>A0AAD7P773_QUISA</name>
<evidence type="ECO:0000313" key="2">
    <source>
        <dbReference type="Proteomes" id="UP001163823"/>
    </source>
</evidence>
<proteinExistence type="predicted"/>
<keyword evidence="2" id="KW-1185">Reference proteome</keyword>
<accession>A0AAD7P773</accession>
<dbReference type="PANTHER" id="PTHR24299">
    <property type="entry name" value="CYTOCHROME P450 FAMILY 1"/>
    <property type="match status" value="1"/>
</dbReference>
<dbReference type="EMBL" id="JARAOO010000014">
    <property type="protein sequence ID" value="KAJ7944833.1"/>
    <property type="molecule type" value="Genomic_DNA"/>
</dbReference>
<comment type="caution">
    <text evidence="1">The sequence shown here is derived from an EMBL/GenBank/DDBJ whole genome shotgun (WGS) entry which is preliminary data.</text>
</comment>
<dbReference type="AlphaFoldDB" id="A0AAD7P773"/>